<accession>A0A382KYJ5</accession>
<name>A0A382KYJ5_9ZZZZ</name>
<feature type="domain" description="Prephenate/arogenate dehydrogenase" evidence="6">
    <location>
        <begin position="3"/>
        <end position="292"/>
    </location>
</feature>
<reference evidence="7" key="1">
    <citation type="submission" date="2018-05" db="EMBL/GenBank/DDBJ databases">
        <authorList>
            <person name="Lanie J.A."/>
            <person name="Ng W.-L."/>
            <person name="Kazmierczak K.M."/>
            <person name="Andrzejewski T.M."/>
            <person name="Davidsen T.M."/>
            <person name="Wayne K.J."/>
            <person name="Tettelin H."/>
            <person name="Glass J.I."/>
            <person name="Rusch D."/>
            <person name="Podicherti R."/>
            <person name="Tsui H.-C.T."/>
            <person name="Winkler M.E."/>
        </authorList>
    </citation>
    <scope>NUCLEOTIDE SEQUENCE</scope>
</reference>
<evidence type="ECO:0000256" key="2">
    <source>
        <dbReference type="ARBA" id="ARBA00023002"/>
    </source>
</evidence>
<evidence type="ECO:0000256" key="3">
    <source>
        <dbReference type="ARBA" id="ARBA00023027"/>
    </source>
</evidence>
<dbReference type="GO" id="GO:0070403">
    <property type="term" value="F:NAD+ binding"/>
    <property type="evidence" value="ECO:0007669"/>
    <property type="project" value="InterPro"/>
</dbReference>
<dbReference type="SUPFAM" id="SSF51735">
    <property type="entry name" value="NAD(P)-binding Rossmann-fold domains"/>
    <property type="match status" value="1"/>
</dbReference>
<dbReference type="InterPro" id="IPR008927">
    <property type="entry name" value="6-PGluconate_DH-like_C_sf"/>
</dbReference>
<evidence type="ECO:0000313" key="7">
    <source>
        <dbReference type="EMBL" id="SVC29389.1"/>
    </source>
</evidence>
<dbReference type="InterPro" id="IPR036291">
    <property type="entry name" value="NAD(P)-bd_dom_sf"/>
</dbReference>
<dbReference type="InterPro" id="IPR046826">
    <property type="entry name" value="PDH_N"/>
</dbReference>
<protein>
    <recommendedName>
        <fullName evidence="6">Prephenate/arogenate dehydrogenase domain-containing protein</fullName>
    </recommendedName>
</protein>
<dbReference type="FunFam" id="3.40.50.720:FF:000208">
    <property type="entry name" value="Prephenate dehydrogenase"/>
    <property type="match status" value="1"/>
</dbReference>
<proteinExistence type="predicted"/>
<comment type="pathway">
    <text evidence="5">Amino-acid biosynthesis.</text>
</comment>
<dbReference type="Pfam" id="PF02153">
    <property type="entry name" value="PDH_N"/>
    <property type="match status" value="1"/>
</dbReference>
<evidence type="ECO:0000256" key="4">
    <source>
        <dbReference type="ARBA" id="ARBA00023141"/>
    </source>
</evidence>
<dbReference type="PROSITE" id="PS51176">
    <property type="entry name" value="PDH_ADH"/>
    <property type="match status" value="1"/>
</dbReference>
<evidence type="ECO:0000256" key="1">
    <source>
        <dbReference type="ARBA" id="ARBA00022605"/>
    </source>
</evidence>
<dbReference type="PANTHER" id="PTHR21363:SF0">
    <property type="entry name" value="PREPHENATE DEHYDROGENASE [NADP(+)]"/>
    <property type="match status" value="1"/>
</dbReference>
<keyword evidence="4" id="KW-0057">Aromatic amino acid biosynthesis</keyword>
<dbReference type="PANTHER" id="PTHR21363">
    <property type="entry name" value="PREPHENATE DEHYDROGENASE"/>
    <property type="match status" value="1"/>
</dbReference>
<dbReference type="GO" id="GO:0006571">
    <property type="term" value="P:tyrosine biosynthetic process"/>
    <property type="evidence" value="ECO:0007669"/>
    <property type="project" value="InterPro"/>
</dbReference>
<keyword evidence="2" id="KW-0560">Oxidoreductase</keyword>
<dbReference type="InterPro" id="IPR003099">
    <property type="entry name" value="Prephen_DH"/>
</dbReference>
<organism evidence="7">
    <name type="scientific">marine metagenome</name>
    <dbReference type="NCBI Taxonomy" id="408172"/>
    <lineage>
        <taxon>unclassified sequences</taxon>
        <taxon>metagenomes</taxon>
        <taxon>ecological metagenomes</taxon>
    </lineage>
</organism>
<dbReference type="InterPro" id="IPR050812">
    <property type="entry name" value="Preph/Arog_dehydrog"/>
</dbReference>
<dbReference type="Pfam" id="PF20463">
    <property type="entry name" value="PDH_C"/>
    <property type="match status" value="1"/>
</dbReference>
<keyword evidence="3" id="KW-0520">NAD</keyword>
<keyword evidence="1" id="KW-0028">Amino-acid biosynthesis</keyword>
<gene>
    <name evidence="7" type="ORF">METZ01_LOCUS282243</name>
</gene>
<dbReference type="GO" id="GO:0008977">
    <property type="term" value="F:prephenate dehydrogenase (NAD+) activity"/>
    <property type="evidence" value="ECO:0007669"/>
    <property type="project" value="InterPro"/>
</dbReference>
<dbReference type="Gene3D" id="1.10.3660.10">
    <property type="entry name" value="6-phosphogluconate dehydrogenase C-terminal like domain"/>
    <property type="match status" value="1"/>
</dbReference>
<dbReference type="Gene3D" id="3.40.50.720">
    <property type="entry name" value="NAD(P)-binding Rossmann-like Domain"/>
    <property type="match status" value="1"/>
</dbReference>
<dbReference type="InterPro" id="IPR046825">
    <property type="entry name" value="PDH_C"/>
</dbReference>
<dbReference type="FunFam" id="1.10.3660.10:FF:000003">
    <property type="entry name" value="Prephenate dehydrogenase"/>
    <property type="match status" value="1"/>
</dbReference>
<dbReference type="AlphaFoldDB" id="A0A382KYJ5"/>
<evidence type="ECO:0000256" key="5">
    <source>
        <dbReference type="ARBA" id="ARBA00029440"/>
    </source>
</evidence>
<sequence length="298" mass="34140">MFNKLLIIGCGLIGSSVLRAVSNKKLSKKIFVYEKSKKNISKIKKLKISCSILTSLKKNISNIDFVIICTPMSEYEKIIPKLNLYLSTKSIITDVGSTKINVLNLINKKLRKKLNWISSHPIAGSEVSGPEYGNKNLFLNKWCILIKSGNTKLKQLIILKRFWKKLGSQVIVMNPVNHDKIFSVTSHLPHLIAYNLIKTAKDSEKIQKNSLIKYSAGGLRDFSRIAASNEIMWRDIFFSNKKNIVIAINLFIKNLNLFKKNIERKDNKQLVKKLINSKKVRKQIIQLKQDIDRPDFGR</sequence>
<evidence type="ECO:0000259" key="6">
    <source>
        <dbReference type="PROSITE" id="PS51176"/>
    </source>
</evidence>
<dbReference type="GO" id="GO:0004665">
    <property type="term" value="F:prephenate dehydrogenase (NADP+) activity"/>
    <property type="evidence" value="ECO:0007669"/>
    <property type="project" value="InterPro"/>
</dbReference>
<dbReference type="EMBL" id="UINC01083563">
    <property type="protein sequence ID" value="SVC29389.1"/>
    <property type="molecule type" value="Genomic_DNA"/>
</dbReference>
<dbReference type="SUPFAM" id="SSF48179">
    <property type="entry name" value="6-phosphogluconate dehydrogenase C-terminal domain-like"/>
    <property type="match status" value="1"/>
</dbReference>